<evidence type="ECO:0000313" key="8">
    <source>
        <dbReference type="Proteomes" id="UP001212997"/>
    </source>
</evidence>
<feature type="transmembrane region" description="Helical" evidence="6">
    <location>
        <begin position="181"/>
        <end position="202"/>
    </location>
</feature>
<dbReference type="GO" id="GO:0005886">
    <property type="term" value="C:plasma membrane"/>
    <property type="evidence" value="ECO:0007669"/>
    <property type="project" value="TreeGrafter"/>
</dbReference>
<feature type="transmembrane region" description="Helical" evidence="6">
    <location>
        <begin position="124"/>
        <end position="144"/>
    </location>
</feature>
<comment type="caution">
    <text evidence="7">The sequence shown here is derived from an EMBL/GenBank/DDBJ whole genome shotgun (WGS) entry which is preliminary data.</text>
</comment>
<organism evidence="7 8">
    <name type="scientific">Meripilus lineatus</name>
    <dbReference type="NCBI Taxonomy" id="2056292"/>
    <lineage>
        <taxon>Eukaryota</taxon>
        <taxon>Fungi</taxon>
        <taxon>Dikarya</taxon>
        <taxon>Basidiomycota</taxon>
        <taxon>Agaricomycotina</taxon>
        <taxon>Agaricomycetes</taxon>
        <taxon>Polyporales</taxon>
        <taxon>Meripilaceae</taxon>
        <taxon>Meripilus</taxon>
    </lineage>
</organism>
<keyword evidence="8" id="KW-1185">Reference proteome</keyword>
<evidence type="ECO:0000256" key="6">
    <source>
        <dbReference type="SAM" id="Phobius"/>
    </source>
</evidence>
<dbReference type="Pfam" id="PF01184">
    <property type="entry name" value="Gpr1_Fun34_YaaH"/>
    <property type="match status" value="1"/>
</dbReference>
<comment type="subcellular location">
    <subcellularLocation>
        <location evidence="1">Membrane</location>
        <topology evidence="1">Multi-pass membrane protein</topology>
    </subcellularLocation>
</comment>
<dbReference type="InterPro" id="IPR051633">
    <property type="entry name" value="AceTr"/>
</dbReference>
<dbReference type="Proteomes" id="UP001212997">
    <property type="component" value="Unassembled WGS sequence"/>
</dbReference>
<name>A0AAD5UXQ6_9APHY</name>
<dbReference type="GO" id="GO:0015123">
    <property type="term" value="F:acetate transmembrane transporter activity"/>
    <property type="evidence" value="ECO:0007669"/>
    <property type="project" value="TreeGrafter"/>
</dbReference>
<dbReference type="PANTHER" id="PTHR31123">
    <property type="entry name" value="ACCUMULATION OF DYADS PROTEIN 2-RELATED"/>
    <property type="match status" value="1"/>
</dbReference>
<sequence>MSSEKAEAGEYGMQIAAVNSPRPAPRKLANPGPIGLFSFASTTLILSLYNAHTRGITTPNVVVGMAMFVGGLAQLLAGMWEVAVGNTFGATAFTLYGGFWLSYATIFIPGSGIIAAYSEHEPELSSAVGIYLITWFIVTFLLFIGTLRRSIGFILLFGMLDITFLLLSIAEFAANPDAAKAAGYTGVITALIAYYIGLSGVLTREDSWFTLPLGEIPKRLD</sequence>
<feature type="transmembrane region" description="Helical" evidence="6">
    <location>
        <begin position="100"/>
        <end position="117"/>
    </location>
</feature>
<evidence type="ECO:0000256" key="2">
    <source>
        <dbReference type="ARBA" id="ARBA00005587"/>
    </source>
</evidence>
<dbReference type="NCBIfam" id="NF038013">
    <property type="entry name" value="AceTr_1"/>
    <property type="match status" value="1"/>
</dbReference>
<feature type="transmembrane region" description="Helical" evidence="6">
    <location>
        <begin position="28"/>
        <end position="49"/>
    </location>
</feature>
<keyword evidence="4 6" id="KW-1133">Transmembrane helix</keyword>
<accession>A0AAD5UXQ6</accession>
<protein>
    <recommendedName>
        <fullName evidence="9">Gpr1 family protein</fullName>
    </recommendedName>
</protein>
<dbReference type="InterPro" id="IPR000791">
    <property type="entry name" value="Gpr1/Fun34/SatP-like"/>
</dbReference>
<comment type="similarity">
    <text evidence="2">Belongs to the acetate uptake transporter (AceTr) (TC 2.A.96) family.</text>
</comment>
<feature type="transmembrane region" description="Helical" evidence="6">
    <location>
        <begin position="150"/>
        <end position="169"/>
    </location>
</feature>
<keyword evidence="3 6" id="KW-0812">Transmembrane</keyword>
<gene>
    <name evidence="7" type="ORF">NLI96_g8181</name>
</gene>
<evidence type="ECO:0008006" key="9">
    <source>
        <dbReference type="Google" id="ProtNLM"/>
    </source>
</evidence>
<keyword evidence="5 6" id="KW-0472">Membrane</keyword>
<evidence type="ECO:0000313" key="7">
    <source>
        <dbReference type="EMBL" id="KAJ3480666.1"/>
    </source>
</evidence>
<evidence type="ECO:0000256" key="3">
    <source>
        <dbReference type="ARBA" id="ARBA00022692"/>
    </source>
</evidence>
<dbReference type="AlphaFoldDB" id="A0AAD5UXQ6"/>
<dbReference type="PANTHER" id="PTHR31123:SF1">
    <property type="entry name" value="ACCUMULATION OF DYADS PROTEIN 2-RELATED"/>
    <property type="match status" value="1"/>
</dbReference>
<evidence type="ECO:0000256" key="5">
    <source>
        <dbReference type="ARBA" id="ARBA00023136"/>
    </source>
</evidence>
<proteinExistence type="inferred from homology"/>
<feature type="transmembrane region" description="Helical" evidence="6">
    <location>
        <begin position="61"/>
        <end position="80"/>
    </location>
</feature>
<reference evidence="7" key="1">
    <citation type="submission" date="2022-07" db="EMBL/GenBank/DDBJ databases">
        <title>Genome Sequence of Physisporinus lineatus.</title>
        <authorList>
            <person name="Buettner E."/>
        </authorList>
    </citation>
    <scope>NUCLEOTIDE SEQUENCE</scope>
    <source>
        <strain evidence="7">VT162</strain>
    </source>
</reference>
<dbReference type="EMBL" id="JANAWD010000362">
    <property type="protein sequence ID" value="KAJ3480666.1"/>
    <property type="molecule type" value="Genomic_DNA"/>
</dbReference>
<evidence type="ECO:0000256" key="1">
    <source>
        <dbReference type="ARBA" id="ARBA00004141"/>
    </source>
</evidence>
<evidence type="ECO:0000256" key="4">
    <source>
        <dbReference type="ARBA" id="ARBA00022989"/>
    </source>
</evidence>